<proteinExistence type="predicted"/>
<gene>
    <name evidence="2" type="ORF">CGZ75_23900</name>
</gene>
<dbReference type="Pfam" id="PF01243">
    <property type="entry name" value="PNPOx_N"/>
    <property type="match status" value="1"/>
</dbReference>
<evidence type="ECO:0000259" key="1">
    <source>
        <dbReference type="Pfam" id="PF01243"/>
    </source>
</evidence>
<dbReference type="InterPro" id="IPR011576">
    <property type="entry name" value="Pyridox_Oxase_N"/>
</dbReference>
<sequence length="143" mass="16450">MANRAELEEKIITRLHKEKYGVFSTVEEDKPRSRYMAVFHDGLTVLLLADRRSYKVDQLENNPHANLLLGMEGHLWPKDIVDIQGKASISSDKSIIHGLWEKDMNRYWDGPDDPNIVVLKLEPDTIVLTEGHNNESVWKKDGN</sequence>
<dbReference type="Gene3D" id="2.30.110.10">
    <property type="entry name" value="Electron Transport, Fmn-binding Protein, Chain A"/>
    <property type="match status" value="1"/>
</dbReference>
<protein>
    <submittedName>
        <fullName evidence="2">General stress protein</fullName>
    </submittedName>
</protein>
<name>A0A229NTP1_9BACL</name>
<feature type="domain" description="Pyridoxamine 5'-phosphate oxidase N-terminal" evidence="1">
    <location>
        <begin position="7"/>
        <end position="126"/>
    </location>
</feature>
<evidence type="ECO:0000313" key="3">
    <source>
        <dbReference type="Proteomes" id="UP000215145"/>
    </source>
</evidence>
<comment type="caution">
    <text evidence="2">The sequence shown here is derived from an EMBL/GenBank/DDBJ whole genome shotgun (WGS) entry which is preliminary data.</text>
</comment>
<dbReference type="AlphaFoldDB" id="A0A229NTP1"/>
<dbReference type="RefSeq" id="WP_089526933.1">
    <property type="nucleotide sequence ID" value="NZ_NMUQ01000004.1"/>
</dbReference>
<dbReference type="InterPro" id="IPR012349">
    <property type="entry name" value="Split_barrel_FMN-bd"/>
</dbReference>
<dbReference type="Proteomes" id="UP000215145">
    <property type="component" value="Unassembled WGS sequence"/>
</dbReference>
<reference evidence="2 3" key="1">
    <citation type="submission" date="2017-07" db="EMBL/GenBank/DDBJ databases">
        <title>Paenibacillus herberti R33 genome sequencing and assembly.</title>
        <authorList>
            <person name="Su W."/>
        </authorList>
    </citation>
    <scope>NUCLEOTIDE SEQUENCE [LARGE SCALE GENOMIC DNA]</scope>
    <source>
        <strain evidence="2 3">R33</strain>
    </source>
</reference>
<dbReference type="EMBL" id="NMUQ01000004">
    <property type="protein sequence ID" value="OXM13204.1"/>
    <property type="molecule type" value="Genomic_DNA"/>
</dbReference>
<dbReference type="InterPro" id="IPR052917">
    <property type="entry name" value="Stress-Dev_Protein"/>
</dbReference>
<dbReference type="PANTHER" id="PTHR34818:SF1">
    <property type="entry name" value="PROTEIN BLI-3"/>
    <property type="match status" value="1"/>
</dbReference>
<accession>A0A229NTP1</accession>
<dbReference type="SUPFAM" id="SSF50475">
    <property type="entry name" value="FMN-binding split barrel"/>
    <property type="match status" value="1"/>
</dbReference>
<keyword evidence="3" id="KW-1185">Reference proteome</keyword>
<organism evidence="2 3">
    <name type="scientific">Paenibacillus herberti</name>
    <dbReference type="NCBI Taxonomy" id="1619309"/>
    <lineage>
        <taxon>Bacteria</taxon>
        <taxon>Bacillati</taxon>
        <taxon>Bacillota</taxon>
        <taxon>Bacilli</taxon>
        <taxon>Bacillales</taxon>
        <taxon>Paenibacillaceae</taxon>
        <taxon>Paenibacillus</taxon>
    </lineage>
</organism>
<dbReference type="PANTHER" id="PTHR34818">
    <property type="entry name" value="PROTEIN BLI-3"/>
    <property type="match status" value="1"/>
</dbReference>
<evidence type="ECO:0000313" key="2">
    <source>
        <dbReference type="EMBL" id="OXM13204.1"/>
    </source>
</evidence>
<dbReference type="OrthoDB" id="5431160at2"/>